<evidence type="ECO:0000256" key="2">
    <source>
        <dbReference type="ARBA" id="ARBA00022448"/>
    </source>
</evidence>
<name>F0IPT7_STRSA</name>
<evidence type="ECO:0000256" key="6">
    <source>
        <dbReference type="ARBA" id="ARBA00022683"/>
    </source>
</evidence>
<dbReference type="GO" id="GO:0005886">
    <property type="term" value="C:plasma membrane"/>
    <property type="evidence" value="ECO:0007669"/>
    <property type="project" value="UniProtKB-SubCell"/>
</dbReference>
<dbReference type="InterPro" id="IPR001996">
    <property type="entry name" value="PTS_IIB_1"/>
</dbReference>
<comment type="function">
    <text evidence="12">The phosphoenolpyruvate-dependent sugar phosphotransferase system (sugar PTS), a major carbohydrate active transport system, catalyzes the phosphorylation of incoming sugar substrates concomitantly with their translocation across the cell membrane. This system is involved in sucrose transport.</text>
</comment>
<dbReference type="FunFam" id="3.30.1360.60:FF:000001">
    <property type="entry name" value="PTS system glucose-specific IIBC component PtsG"/>
    <property type="match status" value="1"/>
</dbReference>
<keyword evidence="4" id="KW-0762">Sugar transport</keyword>
<feature type="domain" description="PTS EIIB type-1" evidence="19">
    <location>
        <begin position="52"/>
        <end position="135"/>
    </location>
</feature>
<dbReference type="InterPro" id="IPR011055">
    <property type="entry name" value="Dup_hybrid_motif"/>
</dbReference>
<dbReference type="EMBL" id="AEXY01000023">
    <property type="protein sequence ID" value="EGD35577.1"/>
    <property type="molecule type" value="Genomic_DNA"/>
</dbReference>
<dbReference type="AlphaFoldDB" id="F0IPT7"/>
<evidence type="ECO:0000256" key="12">
    <source>
        <dbReference type="ARBA" id="ARBA00045139"/>
    </source>
</evidence>
<dbReference type="EC" id="2.7.1.211" evidence="11"/>
<sequence>MKNQHLTVKKYFFCKTLDIFLNHGKIIFVKVIKSLSKKLKIFIRRFLQMNNTDIAKKVIEALGGRENVNSVAHCATRLRVMVKDEGKIDKNTVENLEKVQGAFFNSGQYQIIFGTGTVNKIYDEVVALGLPTSSKDDMKAEAAKQGNWFQRAIRTFGDVFVPILPAIVATGLFMGVRGAIAQDQVLALFGTTADAFKATDFYTYTVVLTDTAFAFFPALICWSAFRVFGGNPIIGLVLGLMMVNSALPNAWEVAGQATKFAVDPSKDILDKIANMDVLGSLKFTSEVTATKVHPIYFFGFIPVVGYQNSVLPAFFVGLFGAKFEKWLHKKIPDVLDLLLVPFLTFLVMSILGLFVIGPVFHIVESYVLNGTEFLLSLPFGLAGLIIGAVHQLIVVTGVHHIFNLLESQLVSQTGKDPFNAIITAAMTAQAGATLAVAVKTKSKKLKALAFPAALSAGLGITEPAIFGVNLRFVKPFVIGLGAGAVGGWLASIMGLAGTSFGITIIPGTLLYLNGQLLQYIFMVVLTTGLSFVLTYMFGYKDEETAEEKAETEKLVEEEITGNVPAALQDETIISPIVGQAVALSDVDDPVFSSGAMGRGIAIKPSEGVVYAPADAEVTIAFATGHAYGLKTANGAEILIHVGIDTVSMGGEGFDQKVAQGDKVKAGDVLGTFEAEKITAAGLDDTTMVIVTNTADYTSVTPVAEGALAKGDAIIEVKA</sequence>
<accession>F0IPT7</accession>
<evidence type="ECO:0000259" key="19">
    <source>
        <dbReference type="PROSITE" id="PS51098"/>
    </source>
</evidence>
<keyword evidence="6" id="KW-0598">Phosphotransferase system</keyword>
<dbReference type="GO" id="GO:0022878">
    <property type="term" value="F:protein-N(PI)-phosphohistidine-sucrose phosphotransferase system transporter activity"/>
    <property type="evidence" value="ECO:0007669"/>
    <property type="project" value="RHEA"/>
</dbReference>
<keyword evidence="3" id="KW-1003">Cell membrane</keyword>
<evidence type="ECO:0000256" key="9">
    <source>
        <dbReference type="ARBA" id="ARBA00022989"/>
    </source>
</evidence>
<proteinExistence type="predicted"/>
<dbReference type="InterPro" id="IPR010973">
    <property type="entry name" value="PTS_IIBC_sucr"/>
</dbReference>
<dbReference type="NCBIfam" id="TIGR01996">
    <property type="entry name" value="PTS-II-BC-sucr"/>
    <property type="match status" value="1"/>
</dbReference>
<dbReference type="PANTHER" id="PTHR30175:SF7">
    <property type="entry name" value="NEGATIVE REGULATOR OF SACY ACTIVITY"/>
    <property type="match status" value="1"/>
</dbReference>
<dbReference type="GO" id="GO:0009401">
    <property type="term" value="P:phosphoenolpyruvate-dependent sugar phosphotransferase system"/>
    <property type="evidence" value="ECO:0007669"/>
    <property type="project" value="UniProtKB-KW"/>
</dbReference>
<dbReference type="Pfam" id="PF00367">
    <property type="entry name" value="PTS_EIIB"/>
    <property type="match status" value="1"/>
</dbReference>
<evidence type="ECO:0000256" key="7">
    <source>
        <dbReference type="ARBA" id="ARBA00022692"/>
    </source>
</evidence>
<keyword evidence="8" id="KW-0418">Kinase</keyword>
<feature type="transmembrane region" description="Helical" evidence="17">
    <location>
        <begin position="519"/>
        <end position="538"/>
    </location>
</feature>
<feature type="transmembrane region" description="Helical" evidence="17">
    <location>
        <begin position="295"/>
        <end position="319"/>
    </location>
</feature>
<comment type="caution">
    <text evidence="21">The sequence shown here is derived from an EMBL/GenBank/DDBJ whole genome shotgun (WGS) entry which is preliminary data.</text>
</comment>
<evidence type="ECO:0000256" key="5">
    <source>
        <dbReference type="ARBA" id="ARBA00022679"/>
    </source>
</evidence>
<dbReference type="PANTHER" id="PTHR30175">
    <property type="entry name" value="PHOSPHOTRANSFERASE SYSTEM TRANSPORT PROTEIN"/>
    <property type="match status" value="1"/>
</dbReference>
<dbReference type="PROSITE" id="PS51103">
    <property type="entry name" value="PTS_EIIC_TYPE_1"/>
    <property type="match status" value="1"/>
</dbReference>
<gene>
    <name evidence="21" type="primary">scrA</name>
    <name evidence="21" type="ORF">HMPREF9383_2013</name>
</gene>
<dbReference type="PROSITE" id="PS00371">
    <property type="entry name" value="PTS_EIIA_TYPE_1_HIS"/>
    <property type="match status" value="1"/>
</dbReference>
<dbReference type="InterPro" id="IPR018113">
    <property type="entry name" value="PTrfase_EIIB_Cys"/>
</dbReference>
<keyword evidence="5 21" id="KW-0808">Transferase</keyword>
<keyword evidence="2" id="KW-0813">Transport</keyword>
<evidence type="ECO:0000256" key="15">
    <source>
        <dbReference type="ARBA" id="ARBA00081008"/>
    </source>
</evidence>
<dbReference type="Pfam" id="PF00358">
    <property type="entry name" value="PTS_EIIA_1"/>
    <property type="match status" value="1"/>
</dbReference>
<evidence type="ECO:0000256" key="3">
    <source>
        <dbReference type="ARBA" id="ARBA00022475"/>
    </source>
</evidence>
<keyword evidence="10 17" id="KW-0472">Membrane</keyword>
<feature type="transmembrane region" description="Helical" evidence="17">
    <location>
        <begin position="375"/>
        <end position="398"/>
    </location>
</feature>
<dbReference type="HOGENOM" id="CLU_012312_2_1_9"/>
<dbReference type="NCBIfam" id="TIGR00826">
    <property type="entry name" value="EIIB_glc"/>
    <property type="match status" value="1"/>
</dbReference>
<feature type="active site" description="Phosphocysteine intermediate; for EIIB activity" evidence="16">
    <location>
        <position position="74"/>
    </location>
</feature>
<dbReference type="InterPro" id="IPR050558">
    <property type="entry name" value="PTS_Sugar-Specific_Components"/>
</dbReference>
<dbReference type="GO" id="GO:0016301">
    <property type="term" value="F:kinase activity"/>
    <property type="evidence" value="ECO:0007669"/>
    <property type="project" value="UniProtKB-KW"/>
</dbReference>
<evidence type="ECO:0000313" key="22">
    <source>
        <dbReference type="Proteomes" id="UP000003530"/>
    </source>
</evidence>
<keyword evidence="9 17" id="KW-1133">Transmembrane helix</keyword>
<dbReference type="Pfam" id="PF02378">
    <property type="entry name" value="PTS_EIIC"/>
    <property type="match status" value="1"/>
</dbReference>
<evidence type="ECO:0000313" key="21">
    <source>
        <dbReference type="EMBL" id="EGD35577.1"/>
    </source>
</evidence>
<dbReference type="SUPFAM" id="SSF51261">
    <property type="entry name" value="Duplicated hybrid motif"/>
    <property type="match status" value="1"/>
</dbReference>
<dbReference type="FunFam" id="2.70.70.10:FF:000001">
    <property type="entry name" value="PTS system glucose-specific IIA component"/>
    <property type="match status" value="1"/>
</dbReference>
<dbReference type="Gene3D" id="2.70.70.10">
    <property type="entry name" value="Glucose Permease (Domain IIA)"/>
    <property type="match status" value="1"/>
</dbReference>
<dbReference type="InterPro" id="IPR036878">
    <property type="entry name" value="Glu_permease_IIB"/>
</dbReference>
<feature type="domain" description="PTS EIIC type-1" evidence="20">
    <location>
        <begin position="167"/>
        <end position="553"/>
    </location>
</feature>
<dbReference type="InterPro" id="IPR013013">
    <property type="entry name" value="PTS_EIIC_1"/>
</dbReference>
<dbReference type="PROSITE" id="PS51098">
    <property type="entry name" value="PTS_EIIB_TYPE_1"/>
    <property type="match status" value="1"/>
</dbReference>
<dbReference type="NCBIfam" id="TIGR00830">
    <property type="entry name" value="PTBA"/>
    <property type="match status" value="1"/>
</dbReference>
<feature type="domain" description="PTS EIIA type-1" evidence="18">
    <location>
        <begin position="588"/>
        <end position="692"/>
    </location>
</feature>
<dbReference type="PROSITE" id="PS51093">
    <property type="entry name" value="PTS_EIIA_TYPE_1"/>
    <property type="match status" value="1"/>
</dbReference>
<evidence type="ECO:0000256" key="8">
    <source>
        <dbReference type="ARBA" id="ARBA00022777"/>
    </source>
</evidence>
<evidence type="ECO:0000259" key="18">
    <source>
        <dbReference type="PROSITE" id="PS51093"/>
    </source>
</evidence>
<dbReference type="GO" id="GO:0015771">
    <property type="term" value="P:trehalose transport"/>
    <property type="evidence" value="ECO:0007669"/>
    <property type="project" value="TreeGrafter"/>
</dbReference>
<dbReference type="InterPro" id="IPR003352">
    <property type="entry name" value="PTS_EIIC"/>
</dbReference>
<evidence type="ECO:0000256" key="11">
    <source>
        <dbReference type="ARBA" id="ARBA00044053"/>
    </source>
</evidence>
<evidence type="ECO:0000256" key="1">
    <source>
        <dbReference type="ARBA" id="ARBA00004651"/>
    </source>
</evidence>
<feature type="transmembrane region" description="Helical" evidence="17">
    <location>
        <begin position="159"/>
        <end position="181"/>
    </location>
</feature>
<protein>
    <recommendedName>
        <fullName evidence="14">PTS system sucrose-specific EIIBCA component</fullName>
        <ecNumber evidence="11">2.7.1.211</ecNumber>
    </recommendedName>
    <alternativeName>
        <fullName evidence="15">EIIBCA-Scr</fullName>
    </alternativeName>
</protein>
<reference evidence="21 22" key="1">
    <citation type="submission" date="2011-02" db="EMBL/GenBank/DDBJ databases">
        <authorList>
            <person name="Muzny D."/>
            <person name="Qin X."/>
            <person name="Deng J."/>
            <person name="Jiang H."/>
            <person name="Liu Y."/>
            <person name="Qu J."/>
            <person name="Song X.-Z."/>
            <person name="Zhang L."/>
            <person name="Thornton R."/>
            <person name="Coyle M."/>
            <person name="Francisco L."/>
            <person name="Jackson L."/>
            <person name="Javaid M."/>
            <person name="Korchina V."/>
            <person name="Kovar C."/>
            <person name="Mata R."/>
            <person name="Mathew T."/>
            <person name="Ngo R."/>
            <person name="Nguyen L."/>
            <person name="Nguyen N."/>
            <person name="Okwuonu G."/>
            <person name="Ongeri F."/>
            <person name="Pham C."/>
            <person name="Simmons D."/>
            <person name="Wilczek-Boney K."/>
            <person name="Hale W."/>
            <person name="Jakkamsetti A."/>
            <person name="Pham P."/>
            <person name="Ruth R."/>
            <person name="San Lucas F."/>
            <person name="Warren J."/>
            <person name="Zhang J."/>
            <person name="Zhao Z."/>
            <person name="Zhou C."/>
            <person name="Zhu D."/>
            <person name="Lee S."/>
            <person name="Bess C."/>
            <person name="Blankenburg K."/>
            <person name="Forbes L."/>
            <person name="Fu Q."/>
            <person name="Gubbala S."/>
            <person name="Hirani K."/>
            <person name="Jayaseelan J.C."/>
            <person name="Lara F."/>
            <person name="Munidasa M."/>
            <person name="Palculict T."/>
            <person name="Patil S."/>
            <person name="Pu L.-L."/>
            <person name="Saada N."/>
            <person name="Tang L."/>
            <person name="Weissenberger G."/>
            <person name="Zhu Y."/>
            <person name="Hemphill L."/>
            <person name="Shang Y."/>
            <person name="Youmans B."/>
            <person name="Ayvaz T."/>
            <person name="Ross M."/>
            <person name="Santibanez J."/>
            <person name="Aqrawi P."/>
            <person name="Gross S."/>
            <person name="Joshi V."/>
            <person name="Fowler G."/>
            <person name="Nazareth L."/>
            <person name="Reid J."/>
            <person name="Worley K."/>
            <person name="Petrosino J."/>
            <person name="Highlander S."/>
            <person name="Gibbs R."/>
        </authorList>
    </citation>
    <scope>NUCLEOTIDE SEQUENCE [LARGE SCALE GENOMIC DNA]</scope>
    <source>
        <strain evidence="21 22">SK150</strain>
    </source>
</reference>
<evidence type="ECO:0000256" key="4">
    <source>
        <dbReference type="ARBA" id="ARBA00022597"/>
    </source>
</evidence>
<evidence type="ECO:0000259" key="20">
    <source>
        <dbReference type="PROSITE" id="PS51103"/>
    </source>
</evidence>
<dbReference type="PATRIC" id="fig|888811.3.peg.1977"/>
<feature type="transmembrane region" description="Helical" evidence="17">
    <location>
        <begin position="447"/>
        <end position="468"/>
    </location>
</feature>
<dbReference type="CDD" id="cd00212">
    <property type="entry name" value="PTS_IIB_glc"/>
    <property type="match status" value="1"/>
</dbReference>
<dbReference type="InterPro" id="IPR001127">
    <property type="entry name" value="PTS_EIIA_1_perm"/>
</dbReference>
<comment type="subcellular location">
    <subcellularLocation>
        <location evidence="1">Cell membrane</location>
        <topology evidence="1">Multi-pass membrane protein</topology>
    </subcellularLocation>
</comment>
<dbReference type="Gene3D" id="3.30.1360.60">
    <property type="entry name" value="Glucose permease domain IIB"/>
    <property type="match status" value="1"/>
</dbReference>
<feature type="transmembrane region" description="Helical" evidence="17">
    <location>
        <begin position="201"/>
        <end position="225"/>
    </location>
</feature>
<dbReference type="GO" id="GO:0090589">
    <property type="term" value="F:protein-phosphocysteine-trehalose phosphotransferase system transporter activity"/>
    <property type="evidence" value="ECO:0007669"/>
    <property type="project" value="TreeGrafter"/>
</dbReference>
<evidence type="ECO:0000256" key="13">
    <source>
        <dbReference type="ARBA" id="ARBA00048931"/>
    </source>
</evidence>
<dbReference type="PROSITE" id="PS01035">
    <property type="entry name" value="PTS_EIIB_TYPE_1_CYS"/>
    <property type="match status" value="1"/>
</dbReference>
<comment type="catalytic activity">
    <reaction evidence="13">
        <text>N(pros)-phospho-L-histidyl-[protein](out) + sucrose = sucrose 6(G)-phosphate(in) + L-histidyl-[protein]</text>
        <dbReference type="Rhea" id="RHEA:49236"/>
        <dbReference type="Rhea" id="RHEA-COMP:9745"/>
        <dbReference type="Rhea" id="RHEA-COMP:9746"/>
        <dbReference type="ChEBI" id="CHEBI:17992"/>
        <dbReference type="ChEBI" id="CHEBI:29979"/>
        <dbReference type="ChEBI" id="CHEBI:64837"/>
        <dbReference type="ChEBI" id="CHEBI:91002"/>
        <dbReference type="EC" id="2.7.1.211"/>
    </reaction>
</comment>
<evidence type="ECO:0000256" key="14">
    <source>
        <dbReference type="ARBA" id="ARBA00074554"/>
    </source>
</evidence>
<evidence type="ECO:0000256" key="16">
    <source>
        <dbReference type="PROSITE-ProRule" id="PRU00421"/>
    </source>
</evidence>
<evidence type="ECO:0000256" key="10">
    <source>
        <dbReference type="ARBA" id="ARBA00023136"/>
    </source>
</evidence>
<evidence type="ECO:0000256" key="17">
    <source>
        <dbReference type="SAM" id="Phobius"/>
    </source>
</evidence>
<dbReference type="SUPFAM" id="SSF55604">
    <property type="entry name" value="Glucose permease domain IIB"/>
    <property type="match status" value="1"/>
</dbReference>
<keyword evidence="7 17" id="KW-0812">Transmembrane</keyword>
<feature type="transmembrane region" description="Helical" evidence="17">
    <location>
        <begin position="339"/>
        <end position="363"/>
    </location>
</feature>
<organism evidence="21 22">
    <name type="scientific">Streptococcus sanguinis SK150</name>
    <dbReference type="NCBI Taxonomy" id="888811"/>
    <lineage>
        <taxon>Bacteria</taxon>
        <taxon>Bacillati</taxon>
        <taxon>Bacillota</taxon>
        <taxon>Bacilli</taxon>
        <taxon>Lactobacillales</taxon>
        <taxon>Streptococcaceae</taxon>
        <taxon>Streptococcus</taxon>
    </lineage>
</organism>
<dbReference type="Proteomes" id="UP000003530">
    <property type="component" value="Unassembled WGS sequence"/>
</dbReference>